<sequence>MDQLLPNTYTQPQRQNHALFNWRQSVAILTHQSLRAHLVRFRQWFWTGERGDTLVHPQMPADQLINLLNGALSHHAVISVMLNSRNPFAKKLPIITGTLQQQRHSLILTNHSTDSSYVLLPEQVREICYGMMVA</sequence>
<accession>A0ABQ5JPH6</accession>
<proteinExistence type="predicted"/>
<keyword evidence="2" id="KW-1185">Reference proteome</keyword>
<dbReference type="Proteomes" id="UP001628078">
    <property type="component" value="Unassembled WGS sequence"/>
</dbReference>
<evidence type="ECO:0000313" key="2">
    <source>
        <dbReference type="Proteomes" id="UP001628078"/>
    </source>
</evidence>
<evidence type="ECO:0000313" key="1">
    <source>
        <dbReference type="EMBL" id="GKT04882.1"/>
    </source>
</evidence>
<dbReference type="EMBL" id="BQXO01000001">
    <property type="protein sequence ID" value="GKT04882.1"/>
    <property type="molecule type" value="Genomic_DNA"/>
</dbReference>
<gene>
    <name evidence="1" type="ORF">JCM31185_01710</name>
</gene>
<comment type="caution">
    <text evidence="1">The sequence shown here is derived from an EMBL/GenBank/DDBJ whole genome shotgun (WGS) entry which is preliminary data.</text>
</comment>
<protein>
    <submittedName>
        <fullName evidence="1">Uncharacterized protein</fullName>
    </submittedName>
</protein>
<dbReference type="RefSeq" id="WP_407882145.1">
    <property type="nucleotide sequence ID" value="NZ_BQXO01000001.1"/>
</dbReference>
<name>A0ABQ5JPH6_9LACO</name>
<organism evidence="1 2">
    <name type="scientific">Furfurilactobacillus curtus</name>
    <dbReference type="NCBI Taxonomy" id="1746200"/>
    <lineage>
        <taxon>Bacteria</taxon>
        <taxon>Bacillati</taxon>
        <taxon>Bacillota</taxon>
        <taxon>Bacilli</taxon>
        <taxon>Lactobacillales</taxon>
        <taxon>Lactobacillaceae</taxon>
        <taxon>Furfurilactobacillus</taxon>
    </lineage>
</organism>
<reference evidence="1 2" key="1">
    <citation type="submission" date="2022-03" db="EMBL/GenBank/DDBJ databases">
        <title>Draft genome sequence of Furfurilactobacillus curtus JCM 31185.</title>
        <authorList>
            <person name="Suzuki S."/>
            <person name="Endo A."/>
            <person name="Kajikawa A."/>
        </authorList>
    </citation>
    <scope>NUCLEOTIDE SEQUENCE [LARGE SCALE GENOMIC DNA]</scope>
    <source>
        <strain evidence="1 2">JCM 31185</strain>
    </source>
</reference>